<feature type="domain" description="3-hydroxyacyl-CoA dehydrogenase C-terminal" evidence="8">
    <location>
        <begin position="389"/>
        <end position="440"/>
    </location>
</feature>
<reference evidence="10 11" key="1">
    <citation type="submission" date="2016-08" db="EMBL/GenBank/DDBJ databases">
        <title>Hymenobacter coccineus sp. nov., Hymenobacter lapidarius sp. nov. and Hymenobacter glacialis sp. nov., isolated from Antarctic soil.</title>
        <authorList>
            <person name="Sedlacek I."/>
            <person name="Kralova S."/>
            <person name="Kyrova K."/>
            <person name="Maslanova I."/>
            <person name="Stankova E."/>
            <person name="Vrbovska V."/>
            <person name="Nemec M."/>
            <person name="Bartak M."/>
            <person name="Svec P."/>
            <person name="Busse H.-J."/>
            <person name="Pantucek R."/>
        </authorList>
    </citation>
    <scope>NUCLEOTIDE SEQUENCE [LARGE SCALE GENOMIC DNA]</scope>
    <source>
        <strain evidence="10 11">CCM 8648</strain>
    </source>
</reference>
<keyword evidence="2" id="KW-0276">Fatty acid metabolism</keyword>
<dbReference type="Gene3D" id="3.40.50.720">
    <property type="entry name" value="NAD(P)-binding Rossmann-like Domain"/>
    <property type="match status" value="1"/>
</dbReference>
<keyword evidence="11" id="KW-1185">Reference proteome</keyword>
<keyword evidence="6" id="KW-0443">Lipid metabolism</keyword>
<proteinExistence type="predicted"/>
<dbReference type="GO" id="GO:0006635">
    <property type="term" value="P:fatty acid beta-oxidation"/>
    <property type="evidence" value="ECO:0007669"/>
    <property type="project" value="UniProtKB-UniPathway"/>
</dbReference>
<name>A0A1G1T9N1_9BACT</name>
<dbReference type="CDD" id="cd06558">
    <property type="entry name" value="crotonase-like"/>
    <property type="match status" value="1"/>
</dbReference>
<dbReference type="InterPro" id="IPR006108">
    <property type="entry name" value="3HC_DH_C"/>
</dbReference>
<evidence type="ECO:0000256" key="3">
    <source>
        <dbReference type="ARBA" id="ARBA00022963"/>
    </source>
</evidence>
<comment type="catalytic activity">
    <reaction evidence="7">
        <text>a (3S)-3-hydroxyacyl-CoA + NAD(+) = a 3-oxoacyl-CoA + NADH + H(+)</text>
        <dbReference type="Rhea" id="RHEA:22432"/>
        <dbReference type="ChEBI" id="CHEBI:15378"/>
        <dbReference type="ChEBI" id="CHEBI:57318"/>
        <dbReference type="ChEBI" id="CHEBI:57540"/>
        <dbReference type="ChEBI" id="CHEBI:57945"/>
        <dbReference type="ChEBI" id="CHEBI:90726"/>
        <dbReference type="EC" id="1.1.1.35"/>
    </reaction>
</comment>
<evidence type="ECO:0000313" key="10">
    <source>
        <dbReference type="EMBL" id="OGX87571.1"/>
    </source>
</evidence>
<dbReference type="GO" id="GO:0003857">
    <property type="term" value="F:(3S)-3-hydroxyacyl-CoA dehydrogenase (NAD+) activity"/>
    <property type="evidence" value="ECO:0007669"/>
    <property type="project" value="UniProtKB-EC"/>
</dbReference>
<dbReference type="SUPFAM" id="SSF52096">
    <property type="entry name" value="ClpP/crotonase"/>
    <property type="match status" value="1"/>
</dbReference>
<dbReference type="PANTHER" id="PTHR48075:SF7">
    <property type="entry name" value="3-HYDROXYACYL-COA DEHYDROGENASE-RELATED"/>
    <property type="match status" value="1"/>
</dbReference>
<evidence type="ECO:0000256" key="5">
    <source>
        <dbReference type="ARBA" id="ARBA00023027"/>
    </source>
</evidence>
<dbReference type="InterPro" id="IPR006176">
    <property type="entry name" value="3-OHacyl-CoA_DH_NAD-bd"/>
</dbReference>
<keyword evidence="4" id="KW-0560">Oxidoreductase</keyword>
<keyword evidence="3" id="KW-0442">Lipid degradation</keyword>
<accession>A0A1G1T9N1</accession>
<dbReference type="InterPro" id="IPR029045">
    <property type="entry name" value="ClpP/crotonase-like_dom_sf"/>
</dbReference>
<dbReference type="Pfam" id="PF02737">
    <property type="entry name" value="3HCDH_N"/>
    <property type="match status" value="1"/>
</dbReference>
<dbReference type="Gene3D" id="3.90.226.10">
    <property type="entry name" value="2-enoyl-CoA Hydratase, Chain A, domain 1"/>
    <property type="match status" value="1"/>
</dbReference>
<evidence type="ECO:0000313" key="11">
    <source>
        <dbReference type="Proteomes" id="UP000177791"/>
    </source>
</evidence>
<dbReference type="AlphaFoldDB" id="A0A1G1T9N1"/>
<dbReference type="EMBL" id="MDZC01000036">
    <property type="protein sequence ID" value="OGX87571.1"/>
    <property type="molecule type" value="Genomic_DNA"/>
</dbReference>
<dbReference type="PANTHER" id="PTHR48075">
    <property type="entry name" value="3-HYDROXYACYL-COA DEHYDROGENASE FAMILY PROTEIN"/>
    <property type="match status" value="1"/>
</dbReference>
<gene>
    <name evidence="10" type="ORF">BEN48_11340</name>
</gene>
<dbReference type="RefSeq" id="WP_070733059.1">
    <property type="nucleotide sequence ID" value="NZ_MDZC01000036.1"/>
</dbReference>
<dbReference type="Pfam" id="PF00378">
    <property type="entry name" value="ECH_1"/>
    <property type="match status" value="1"/>
</dbReference>
<organism evidence="10 11">
    <name type="scientific">Hymenobacter glacialis</name>
    <dbReference type="NCBI Taxonomy" id="1908236"/>
    <lineage>
        <taxon>Bacteria</taxon>
        <taxon>Pseudomonadati</taxon>
        <taxon>Bacteroidota</taxon>
        <taxon>Cytophagia</taxon>
        <taxon>Cytophagales</taxon>
        <taxon>Hymenobacteraceae</taxon>
        <taxon>Hymenobacter</taxon>
    </lineage>
</organism>
<comment type="caution">
    <text evidence="10">The sequence shown here is derived from an EMBL/GenBank/DDBJ whole genome shotgun (WGS) entry which is preliminary data.</text>
</comment>
<dbReference type="OrthoDB" id="9771883at2"/>
<evidence type="ECO:0000256" key="6">
    <source>
        <dbReference type="ARBA" id="ARBA00023098"/>
    </source>
</evidence>
<comment type="pathway">
    <text evidence="1">Lipid metabolism; fatty acid beta-oxidation.</text>
</comment>
<dbReference type="InterPro" id="IPR001753">
    <property type="entry name" value="Enoyl-CoA_hydra/iso"/>
</dbReference>
<dbReference type="Pfam" id="PF00725">
    <property type="entry name" value="3HCDH"/>
    <property type="match status" value="2"/>
</dbReference>
<dbReference type="InterPro" id="IPR036291">
    <property type="entry name" value="NAD(P)-bd_dom_sf"/>
</dbReference>
<dbReference type="Proteomes" id="UP000177791">
    <property type="component" value="Unassembled WGS sequence"/>
</dbReference>
<dbReference type="STRING" id="1908236.BEN48_11340"/>
<dbReference type="SUPFAM" id="SSF51735">
    <property type="entry name" value="NAD(P)-binding Rossmann-fold domains"/>
    <property type="match status" value="1"/>
</dbReference>
<dbReference type="Gene3D" id="1.10.1040.50">
    <property type="match status" value="1"/>
</dbReference>
<protein>
    <submittedName>
        <fullName evidence="10">3-hydroxyacyl-CoA dehydrogenase</fullName>
    </submittedName>
</protein>
<evidence type="ECO:0000256" key="4">
    <source>
        <dbReference type="ARBA" id="ARBA00023002"/>
    </source>
</evidence>
<evidence type="ECO:0000259" key="8">
    <source>
        <dbReference type="Pfam" id="PF00725"/>
    </source>
</evidence>
<evidence type="ECO:0000256" key="1">
    <source>
        <dbReference type="ARBA" id="ARBA00005005"/>
    </source>
</evidence>
<evidence type="ECO:0000256" key="2">
    <source>
        <dbReference type="ARBA" id="ARBA00022832"/>
    </source>
</evidence>
<sequence>MNRTIKRVAVLGSGVMGSRIACHFANIGVQVLLLDIAPKELLPAEEKKGLTLDAPAVKNRLVNAALQAAIVSNPSPLYRKADASRIKTGNFDDNLKEIAGCDWTIEVVVERLDIKLSLFERVEKFRKPGTLITSNTSGIPIHLMTEGRSDDFKKHFCGTHFFNPPRYLKLLEIIPTPDTDPAIVDFLLHYGDLFLGKTTVLAKDTPAFIANRVGVFAIMDVLRIMQELGLTVEEVDKLTGPVIGHAKSATFRTSDVVGLDTLMNVANGLAQGLPNDEAKDVFQLPVFLKKMGGNKWLGDKTGQGFYKKVKGEGGKSEIQALDLSTLEYKPSAKVKFATLELTKSMDALAPRFAMLVTGKDKAGEFYRKSFGSLFAYVSNRVPEITDALYKIDDALRAGFGWEMGPFETWDALGVQKGVELMQAEGKQPAAWVTEMLAAGHTTFYKVNAAGSKEYYDADSKSYQPVRGVENFIILDNLRSTGKVLWKNAGASVIDLGDGILNVEFHSKMNSLGQDVIEGLLKGVDMAEAGYRGLVIGNDGAQFSAGANLGLVYMQAIEQEFDELNMMIAQFQNAMMRMRYSSIPVVGAPHGLSLGGGCEINLHCDRVVAAAETYMGLVEFGVGLIPAGGGTKEMTLRTALKYEEGEPEFNMLRNTYMTISTAKVSTSAAEAFDLGFMRRGDEIVVNSNRVIAAAKAAALDLADAGYTQPVPKTNIKVHGRGALAMFKTGVYAMQQGNYISTHDQLIADKLAYVMCGGDLSAPTEVSEQYLLDLEREAFLSLCGERKTLERIQSILTTGKPLRN</sequence>
<evidence type="ECO:0000259" key="9">
    <source>
        <dbReference type="Pfam" id="PF02737"/>
    </source>
</evidence>
<dbReference type="UniPathway" id="UPA00659"/>
<feature type="domain" description="3-hydroxyacyl-CoA dehydrogenase NAD binding" evidence="9">
    <location>
        <begin position="8"/>
        <end position="205"/>
    </location>
</feature>
<dbReference type="GO" id="GO:0070403">
    <property type="term" value="F:NAD+ binding"/>
    <property type="evidence" value="ECO:0007669"/>
    <property type="project" value="InterPro"/>
</dbReference>
<dbReference type="InterPro" id="IPR008927">
    <property type="entry name" value="6-PGluconate_DH-like_C_sf"/>
</dbReference>
<feature type="domain" description="3-hydroxyacyl-CoA dehydrogenase C-terminal" evidence="8">
    <location>
        <begin position="208"/>
        <end position="307"/>
    </location>
</feature>
<evidence type="ECO:0000256" key="7">
    <source>
        <dbReference type="ARBA" id="ARBA00049556"/>
    </source>
</evidence>
<dbReference type="SUPFAM" id="SSF48179">
    <property type="entry name" value="6-phosphogluconate dehydrogenase C-terminal domain-like"/>
    <property type="match status" value="2"/>
</dbReference>
<keyword evidence="5" id="KW-0520">NAD</keyword>